<accession>A0ABP8MH47</accession>
<evidence type="ECO:0000313" key="2">
    <source>
        <dbReference type="EMBL" id="GAA4450364.1"/>
    </source>
</evidence>
<evidence type="ECO:0000313" key="3">
    <source>
        <dbReference type="Proteomes" id="UP001500840"/>
    </source>
</evidence>
<gene>
    <name evidence="2" type="ORF">GCM10023156_16570</name>
</gene>
<dbReference type="EMBL" id="BAABGA010000018">
    <property type="protein sequence ID" value="GAA4450364.1"/>
    <property type="molecule type" value="Genomic_DNA"/>
</dbReference>
<name>A0ABP8MH47_9BACT</name>
<dbReference type="RefSeq" id="WP_345321028.1">
    <property type="nucleotide sequence ID" value="NZ_BAABGA010000018.1"/>
</dbReference>
<protein>
    <submittedName>
        <fullName evidence="2">Uncharacterized protein</fullName>
    </submittedName>
</protein>
<evidence type="ECO:0000256" key="1">
    <source>
        <dbReference type="SAM" id="Phobius"/>
    </source>
</evidence>
<keyword evidence="3" id="KW-1185">Reference proteome</keyword>
<keyword evidence="1" id="KW-0472">Membrane</keyword>
<keyword evidence="1" id="KW-0812">Transmembrane</keyword>
<proteinExistence type="predicted"/>
<comment type="caution">
    <text evidence="2">The sequence shown here is derived from an EMBL/GenBank/DDBJ whole genome shotgun (WGS) entry which is preliminary data.</text>
</comment>
<reference evidence="3" key="1">
    <citation type="journal article" date="2019" name="Int. J. Syst. Evol. Microbiol.">
        <title>The Global Catalogue of Microorganisms (GCM) 10K type strain sequencing project: providing services to taxonomists for standard genome sequencing and annotation.</title>
        <authorList>
            <consortium name="The Broad Institute Genomics Platform"/>
            <consortium name="The Broad Institute Genome Sequencing Center for Infectious Disease"/>
            <person name="Wu L."/>
            <person name="Ma J."/>
        </authorList>
    </citation>
    <scope>NUCLEOTIDE SEQUENCE [LARGE SCALE GENOMIC DNA]</scope>
    <source>
        <strain evidence="3">JCM 17759</strain>
    </source>
</reference>
<feature type="transmembrane region" description="Helical" evidence="1">
    <location>
        <begin position="282"/>
        <end position="300"/>
    </location>
</feature>
<organism evidence="2 3">
    <name type="scientific">Novipirellula rosea</name>
    <dbReference type="NCBI Taxonomy" id="1031540"/>
    <lineage>
        <taxon>Bacteria</taxon>
        <taxon>Pseudomonadati</taxon>
        <taxon>Planctomycetota</taxon>
        <taxon>Planctomycetia</taxon>
        <taxon>Pirellulales</taxon>
        <taxon>Pirellulaceae</taxon>
        <taxon>Novipirellula</taxon>
    </lineage>
</organism>
<keyword evidence="1" id="KW-1133">Transmembrane helix</keyword>
<dbReference type="Proteomes" id="UP001500840">
    <property type="component" value="Unassembled WGS sequence"/>
</dbReference>
<sequence length="312" mass="35860">MTRLLLAAIFSTLLITNARGDEETERLVTDYSEKLRSTFSPVETTLQTRNLIDGTETHSVYIESGEYFLYEKPTAICAANPQYSFFLERKTAADPWQLKSLKPRTKTEHDTELVTEVQLVKGAQYGWMAANGFRIDEYFEPDQRKIRVAHSGGGDDEEVSLTIEIPDTKQWMSNGMRVNKERIAAKFLPNKYGWVPVQAEAFWPNGKGRSISQNRDFVQQDSFWIPRESETKIFKTVQQKEPYLHVLTHYDYQDTTADLDRFMVSHYGFKEPVLPGSERSRIGVVIATSFFLLVAGFLLLKKFERKPSTRSA</sequence>